<feature type="region of interest" description="Disordered" evidence="1">
    <location>
        <begin position="79"/>
        <end position="117"/>
    </location>
</feature>
<feature type="compositionally biased region" description="Polar residues" evidence="1">
    <location>
        <begin position="107"/>
        <end position="116"/>
    </location>
</feature>
<reference evidence="2" key="1">
    <citation type="journal article" date="2023" name="Mol. Phylogenet. Evol.">
        <title>Genome-scale phylogeny and comparative genomics of the fungal order Sordariales.</title>
        <authorList>
            <person name="Hensen N."/>
            <person name="Bonometti L."/>
            <person name="Westerberg I."/>
            <person name="Brannstrom I.O."/>
            <person name="Guillou S."/>
            <person name="Cros-Aarteil S."/>
            <person name="Calhoun S."/>
            <person name="Haridas S."/>
            <person name="Kuo A."/>
            <person name="Mondo S."/>
            <person name="Pangilinan J."/>
            <person name="Riley R."/>
            <person name="LaButti K."/>
            <person name="Andreopoulos B."/>
            <person name="Lipzen A."/>
            <person name="Chen C."/>
            <person name="Yan M."/>
            <person name="Daum C."/>
            <person name="Ng V."/>
            <person name="Clum A."/>
            <person name="Steindorff A."/>
            <person name="Ohm R.A."/>
            <person name="Martin F."/>
            <person name="Silar P."/>
            <person name="Natvig D.O."/>
            <person name="Lalanne C."/>
            <person name="Gautier V."/>
            <person name="Ament-Velasquez S.L."/>
            <person name="Kruys A."/>
            <person name="Hutchinson M.I."/>
            <person name="Powell A.J."/>
            <person name="Barry K."/>
            <person name="Miller A.N."/>
            <person name="Grigoriev I.V."/>
            <person name="Debuchy R."/>
            <person name="Gladieux P."/>
            <person name="Hiltunen Thoren M."/>
            <person name="Johannesson H."/>
        </authorList>
    </citation>
    <scope>NUCLEOTIDE SEQUENCE</scope>
    <source>
        <strain evidence="2">FGSC 1904</strain>
    </source>
</reference>
<keyword evidence="3" id="KW-1185">Reference proteome</keyword>
<accession>A0AAE0UE05</accession>
<proteinExistence type="predicted"/>
<evidence type="ECO:0000313" key="3">
    <source>
        <dbReference type="Proteomes" id="UP001281003"/>
    </source>
</evidence>
<organism evidence="2 3">
    <name type="scientific">Sordaria brevicollis</name>
    <dbReference type="NCBI Taxonomy" id="83679"/>
    <lineage>
        <taxon>Eukaryota</taxon>
        <taxon>Fungi</taxon>
        <taxon>Dikarya</taxon>
        <taxon>Ascomycota</taxon>
        <taxon>Pezizomycotina</taxon>
        <taxon>Sordariomycetes</taxon>
        <taxon>Sordariomycetidae</taxon>
        <taxon>Sordariales</taxon>
        <taxon>Sordariaceae</taxon>
        <taxon>Sordaria</taxon>
    </lineage>
</organism>
<protein>
    <submittedName>
        <fullName evidence="2">Uncharacterized protein</fullName>
    </submittedName>
</protein>
<evidence type="ECO:0000256" key="1">
    <source>
        <dbReference type="SAM" id="MobiDB-lite"/>
    </source>
</evidence>
<dbReference type="EMBL" id="JAUTDP010000003">
    <property type="protein sequence ID" value="KAK3400672.1"/>
    <property type="molecule type" value="Genomic_DNA"/>
</dbReference>
<dbReference type="Proteomes" id="UP001281003">
    <property type="component" value="Unassembled WGS sequence"/>
</dbReference>
<comment type="caution">
    <text evidence="2">The sequence shown here is derived from an EMBL/GenBank/DDBJ whole genome shotgun (WGS) entry which is preliminary data.</text>
</comment>
<gene>
    <name evidence="2" type="ORF">B0T20DRAFT_151140</name>
</gene>
<name>A0AAE0UE05_SORBR</name>
<evidence type="ECO:0000313" key="2">
    <source>
        <dbReference type="EMBL" id="KAK3400672.1"/>
    </source>
</evidence>
<sequence>METEHGQWFITGFICPHRVRIQTKVKVKGFENYSQEKFDRPDRSNHEPNSIDAQSLAVTRHIQVIIVPRHGITRTIMCLPSPNRANEPKPRNKLQKRPPAPAPKKTIPQQRKSVQVPTRAPVVRGASALPPARVTTSNIPQTARPMFQQAVIQRPMIQQPVIQEPVVRKPVVRKPVAQQAVAQQAVAQQAVAQQAVAQQAVVQQAVVQQAVVQQPSRAATAPAAMSDQVLQVAMCLPPFEIDFANSEKSLAQQPVVQQPIRAATAPAAMSDQSWPGGMFLSPYEAAHAKDNDLDRNLKRKNSTKTEVIELTDEEGDFLESDIDGYVSEVSETKAHVKRRGTRKKPVRI</sequence>
<dbReference type="AlphaFoldDB" id="A0AAE0UE05"/>
<reference evidence="2" key="2">
    <citation type="submission" date="2023-07" db="EMBL/GenBank/DDBJ databases">
        <authorList>
            <consortium name="Lawrence Berkeley National Laboratory"/>
            <person name="Haridas S."/>
            <person name="Hensen N."/>
            <person name="Bonometti L."/>
            <person name="Westerberg I."/>
            <person name="Brannstrom I.O."/>
            <person name="Guillou S."/>
            <person name="Cros-Aarteil S."/>
            <person name="Calhoun S."/>
            <person name="Kuo A."/>
            <person name="Mondo S."/>
            <person name="Pangilinan J."/>
            <person name="Riley R."/>
            <person name="LaButti K."/>
            <person name="Andreopoulos B."/>
            <person name="Lipzen A."/>
            <person name="Chen C."/>
            <person name="Yanf M."/>
            <person name="Daum C."/>
            <person name="Ng V."/>
            <person name="Clum A."/>
            <person name="Steindorff A."/>
            <person name="Ohm R."/>
            <person name="Martin F."/>
            <person name="Silar P."/>
            <person name="Natvig D."/>
            <person name="Lalanne C."/>
            <person name="Gautier V."/>
            <person name="Ament-velasquez S.L."/>
            <person name="Kruys A."/>
            <person name="Hutchinson M.I."/>
            <person name="Powell A.J."/>
            <person name="Barry K."/>
            <person name="Miller A.N."/>
            <person name="Grigoriev I.V."/>
            <person name="Debuchy R."/>
            <person name="Gladieux P."/>
            <person name="Thoren M.H."/>
            <person name="Johannesson H."/>
        </authorList>
    </citation>
    <scope>NUCLEOTIDE SEQUENCE</scope>
    <source>
        <strain evidence="2">FGSC 1904</strain>
    </source>
</reference>